<name>A0ABX2CHE6_9BRAD</name>
<dbReference type="Pfam" id="PF01471">
    <property type="entry name" value="PG_binding_1"/>
    <property type="match status" value="1"/>
</dbReference>
<dbReference type="InterPro" id="IPR036505">
    <property type="entry name" value="Amidase/PGRP_sf"/>
</dbReference>
<dbReference type="SUPFAM" id="SSF47090">
    <property type="entry name" value="PGBD-like"/>
    <property type="match status" value="1"/>
</dbReference>
<evidence type="ECO:0000313" key="3">
    <source>
        <dbReference type="Proteomes" id="UP000886476"/>
    </source>
</evidence>
<dbReference type="InterPro" id="IPR002477">
    <property type="entry name" value="Peptidoglycan-bd-like"/>
</dbReference>
<dbReference type="InterPro" id="IPR036366">
    <property type="entry name" value="PGBDSf"/>
</dbReference>
<dbReference type="SMART" id="SM00644">
    <property type="entry name" value="Ami_2"/>
    <property type="match status" value="1"/>
</dbReference>
<gene>
    <name evidence="2" type="ORF">HL667_21620</name>
</gene>
<proteinExistence type="predicted"/>
<dbReference type="RefSeq" id="WP_172112686.1">
    <property type="nucleotide sequence ID" value="NZ_JABFDN010000007.1"/>
</dbReference>
<dbReference type="Proteomes" id="UP000886476">
    <property type="component" value="Unassembled WGS sequence"/>
</dbReference>
<protein>
    <submittedName>
        <fullName evidence="2">N-acetylmuramoyl-L-alanine amidase</fullName>
    </submittedName>
</protein>
<dbReference type="InterPro" id="IPR002502">
    <property type="entry name" value="Amidase_domain"/>
</dbReference>
<dbReference type="EMBL" id="JABFDN010000007">
    <property type="protein sequence ID" value="NPU67616.1"/>
    <property type="molecule type" value="Genomic_DNA"/>
</dbReference>
<dbReference type="Gene3D" id="1.10.101.10">
    <property type="entry name" value="PGBD-like superfamily/PGBD"/>
    <property type="match status" value="1"/>
</dbReference>
<feature type="domain" description="N-acetylmuramoyl-L-alanine amidase" evidence="1">
    <location>
        <begin position="25"/>
        <end position="166"/>
    </location>
</feature>
<evidence type="ECO:0000259" key="1">
    <source>
        <dbReference type="SMART" id="SM00644"/>
    </source>
</evidence>
<organism evidence="2 3">
    <name type="scientific">Bradyrhizobium aeschynomenes</name>
    <dbReference type="NCBI Taxonomy" id="2734909"/>
    <lineage>
        <taxon>Bacteria</taxon>
        <taxon>Pseudomonadati</taxon>
        <taxon>Pseudomonadota</taxon>
        <taxon>Alphaproteobacteria</taxon>
        <taxon>Hyphomicrobiales</taxon>
        <taxon>Nitrobacteraceae</taxon>
        <taxon>Bradyrhizobium</taxon>
    </lineage>
</organism>
<sequence length="527" mass="56388">MAFSLTWLAEVLEDAGLKVAEQPGWRSRGRGEMGTVKGVICHHTAGPGPEKGVMPSLGIITNGRPDLAGPLAQLGLGRDGTYFVVAAGRCNHAGVGMWQGLRTGNESFIGIEAENSGRTSDPWPAVQLDAYRRGVAAILRKIHADPVMCCGHKEYALPPGRKNDPTFDMNEFRLQVAAILAGTAPAPIIVPPIDEEKRPTLRRGARGDLVRQLQNDLKIDADGIFGAGTEAALREFQRQHDMVPDGIAGPKTWAALDQSPGPVLPLAAATALQAFAAPATGPSSIDELKQMAASSPVTRINWRDRGAAPKGYVVGMALTFGRVYHKFKANDAAALDMASKSSGNLNRDALAWYNDIFTAAGMSNAADGAETLRHLFVLMMGLGMRESSGQYCEGRDRSADNVTSDTAEAGLFQMSFNANRASPLLGQIFARYRNSPSGFLADFGVGVHCRPSSLENFGSGDGLEFQRLCKQCPAFAAEYAAVALRHMRKHWGPINRKKAEIRAECDALLAQVATAIDRNPALGQALQ</sequence>
<dbReference type="InterPro" id="IPR036365">
    <property type="entry name" value="PGBD-like_sf"/>
</dbReference>
<reference evidence="2" key="1">
    <citation type="submission" date="2020-05" db="EMBL/GenBank/DDBJ databases">
        <title>Nod-independent and nitrogen-fixing Bradyrhizobium aeschynomene sp. nov. isolated from nodules of Aeschynomene indica.</title>
        <authorList>
            <person name="Zhang Z."/>
        </authorList>
    </citation>
    <scope>NUCLEOTIDE SEQUENCE</scope>
    <source>
        <strain evidence="2">83012</strain>
    </source>
</reference>
<evidence type="ECO:0000313" key="2">
    <source>
        <dbReference type="EMBL" id="NPU67616.1"/>
    </source>
</evidence>
<keyword evidence="3" id="KW-1185">Reference proteome</keyword>
<dbReference type="Gene3D" id="3.40.80.10">
    <property type="entry name" value="Peptidoglycan recognition protein-like"/>
    <property type="match status" value="1"/>
</dbReference>
<accession>A0ABX2CHE6</accession>
<dbReference type="Pfam" id="PF01510">
    <property type="entry name" value="Amidase_2"/>
    <property type="match status" value="1"/>
</dbReference>
<dbReference type="SUPFAM" id="SSF55846">
    <property type="entry name" value="N-acetylmuramoyl-L-alanine amidase-like"/>
    <property type="match status" value="1"/>
</dbReference>
<comment type="caution">
    <text evidence="2">The sequence shown here is derived from an EMBL/GenBank/DDBJ whole genome shotgun (WGS) entry which is preliminary data.</text>
</comment>